<dbReference type="SUPFAM" id="SSF51735">
    <property type="entry name" value="NAD(P)-binding Rossmann-fold domains"/>
    <property type="match status" value="1"/>
</dbReference>
<dbReference type="Gene3D" id="3.90.180.10">
    <property type="entry name" value="Medium-chain alcohol dehydrogenases, catalytic domain"/>
    <property type="match status" value="1"/>
</dbReference>
<dbReference type="InterPro" id="IPR051397">
    <property type="entry name" value="Zn-ADH-like_protein"/>
</dbReference>
<evidence type="ECO:0000259" key="2">
    <source>
        <dbReference type="SMART" id="SM00829"/>
    </source>
</evidence>
<dbReference type="Gene3D" id="3.40.50.720">
    <property type="entry name" value="NAD(P)-binding Rossmann-like Domain"/>
    <property type="match status" value="1"/>
</dbReference>
<dbReference type="AlphaFoldDB" id="A0A2K1QHE3"/>
<evidence type="ECO:0000313" key="3">
    <source>
        <dbReference type="EMBL" id="PNS14273.1"/>
    </source>
</evidence>
<dbReference type="InterPro" id="IPR036291">
    <property type="entry name" value="NAD(P)-bd_dom_sf"/>
</dbReference>
<protein>
    <submittedName>
        <fullName evidence="3">Quinone oxidoreductase-like protein 2</fullName>
    </submittedName>
</protein>
<comment type="caution">
    <text evidence="3">The sequence shown here is derived from an EMBL/GenBank/DDBJ whole genome shotgun (WGS) entry which is preliminary data.</text>
</comment>
<dbReference type="InterPro" id="IPR013154">
    <property type="entry name" value="ADH-like_N"/>
</dbReference>
<dbReference type="EMBL" id="NKHZ01000088">
    <property type="protein sequence ID" value="PNS14273.1"/>
    <property type="molecule type" value="Genomic_DNA"/>
</dbReference>
<accession>A0A2K1QHE3</accession>
<feature type="domain" description="Enoyl reductase (ER)" evidence="2">
    <location>
        <begin position="14"/>
        <end position="345"/>
    </location>
</feature>
<dbReference type="Pfam" id="PF08240">
    <property type="entry name" value="ADH_N"/>
    <property type="match status" value="1"/>
</dbReference>
<dbReference type="PANTHER" id="PTHR43677">
    <property type="entry name" value="SHORT-CHAIN DEHYDROGENASE/REDUCTASE"/>
    <property type="match status" value="1"/>
</dbReference>
<dbReference type="Pfam" id="PF00107">
    <property type="entry name" value="ADH_zinc_N"/>
    <property type="match status" value="1"/>
</dbReference>
<feature type="region of interest" description="Disordered" evidence="1">
    <location>
        <begin position="82"/>
        <end position="108"/>
    </location>
</feature>
<organism evidence="3 4">
    <name type="scientific">Sphaceloma murrayae</name>
    <dbReference type="NCBI Taxonomy" id="2082308"/>
    <lineage>
        <taxon>Eukaryota</taxon>
        <taxon>Fungi</taxon>
        <taxon>Dikarya</taxon>
        <taxon>Ascomycota</taxon>
        <taxon>Pezizomycotina</taxon>
        <taxon>Dothideomycetes</taxon>
        <taxon>Dothideomycetidae</taxon>
        <taxon>Myriangiales</taxon>
        <taxon>Elsinoaceae</taxon>
        <taxon>Sphaceloma</taxon>
    </lineage>
</organism>
<dbReference type="InterPro" id="IPR020843">
    <property type="entry name" value="ER"/>
</dbReference>
<dbReference type="SUPFAM" id="SSF50129">
    <property type="entry name" value="GroES-like"/>
    <property type="match status" value="1"/>
</dbReference>
<sequence length="355" mass="37393">MEAIHLTSFLPASEPFTSLRPTALPIPTPKPDETLIRVTHVSIQQVDLLYARGLHQNNHPKRGHVHPPFTLGLDFAGIVLSTPSSRSSAPPSPSTTPDPSFPPGTRVLGSHPSSFATHLCLPASSLHPIPPSLSSRDAAALVSGVVSHTAVRLAAVSPRQTVLVTGVPGTLGLTAAQSALSTGATVFVLARDPLRANAVRGVLDARISVLSSQGEDWKKTLEVATGGRGVDVVIDNVGLVQDALSVLRFGGTVVLVGFAGRGGEMERVQMNRVLLKGAKVVGYRFGEGARRGMFDVGECWRGYLGEVERGEVKAVVDGRRYRGLGEVGRAMEDLQRGALVGKAVVEVGGEEIARL</sequence>
<gene>
    <name evidence="3" type="ORF">CAC42_6786</name>
</gene>
<feature type="compositionally biased region" description="Pro residues" evidence="1">
    <location>
        <begin position="90"/>
        <end position="102"/>
    </location>
</feature>
<dbReference type="InterPro" id="IPR011032">
    <property type="entry name" value="GroES-like_sf"/>
</dbReference>
<dbReference type="SMART" id="SM00829">
    <property type="entry name" value="PKS_ER"/>
    <property type="match status" value="1"/>
</dbReference>
<dbReference type="InterPro" id="IPR013149">
    <property type="entry name" value="ADH-like_C"/>
</dbReference>
<dbReference type="Proteomes" id="UP000243797">
    <property type="component" value="Unassembled WGS sequence"/>
</dbReference>
<name>A0A2K1QHE3_9PEZI</name>
<proteinExistence type="predicted"/>
<dbReference type="GO" id="GO:0016491">
    <property type="term" value="F:oxidoreductase activity"/>
    <property type="evidence" value="ECO:0007669"/>
    <property type="project" value="InterPro"/>
</dbReference>
<keyword evidence="4" id="KW-1185">Reference proteome</keyword>
<evidence type="ECO:0000256" key="1">
    <source>
        <dbReference type="SAM" id="MobiDB-lite"/>
    </source>
</evidence>
<dbReference type="OrthoDB" id="10257049at2759"/>
<dbReference type="PANTHER" id="PTHR43677:SF4">
    <property type="entry name" value="QUINONE OXIDOREDUCTASE-LIKE PROTEIN 2"/>
    <property type="match status" value="1"/>
</dbReference>
<dbReference type="InParanoid" id="A0A2K1QHE3"/>
<dbReference type="STRING" id="2082308.A0A2K1QHE3"/>
<reference evidence="3 4" key="1">
    <citation type="submission" date="2017-06" db="EMBL/GenBank/DDBJ databases">
        <title>Draft genome sequence of a variant of Elsinoe murrayae.</title>
        <authorList>
            <person name="Cheng Q."/>
        </authorList>
    </citation>
    <scope>NUCLEOTIDE SEQUENCE [LARGE SCALE GENOMIC DNA]</scope>
    <source>
        <strain evidence="3 4">CQ-2017a</strain>
    </source>
</reference>
<evidence type="ECO:0000313" key="4">
    <source>
        <dbReference type="Proteomes" id="UP000243797"/>
    </source>
</evidence>